<proteinExistence type="predicted"/>
<dbReference type="eggNOG" id="ENOG502THEJ">
    <property type="taxonomic scope" value="Eukaryota"/>
</dbReference>
<dbReference type="AlphaFoldDB" id="A0A1I7T3B9"/>
<accession>A0A1I7T3B9</accession>
<keyword evidence="1" id="KW-1185">Reference proteome</keyword>
<sequence length="260" mass="29935">MPSAVFCSLLGGISSVIEIHFSIDVVNVQWTDQWLLSAVDVSVNKKHFCSGIPTVFTPVPSYENCLLEEQCRLRRLREAPSPSETTSELPSFRETRSSLTYQVPKEIESSTVKEHCFPAFNTCDLTRLVLIRAHFMQKLFSSFELGTDKSLLVLLRHVLNGISKEIRNKFSFYVFASPYEVFWKRPRCELMKKPPPTSIFRYLLTPSQINMTLAELFTSEQLEGLETMNIYIFVKNMEDTLTGNEALIGRKNWKFQEIIN</sequence>
<dbReference type="WBParaSite" id="Csp11.Scaffold489.g2025.t1">
    <property type="protein sequence ID" value="Csp11.Scaffold489.g2025.t1"/>
    <property type="gene ID" value="Csp11.Scaffold489.g2025"/>
</dbReference>
<reference evidence="2" key="1">
    <citation type="submission" date="2016-11" db="UniProtKB">
        <authorList>
            <consortium name="WormBaseParasite"/>
        </authorList>
    </citation>
    <scope>IDENTIFICATION</scope>
</reference>
<evidence type="ECO:0000313" key="1">
    <source>
        <dbReference type="Proteomes" id="UP000095282"/>
    </source>
</evidence>
<name>A0A1I7T3B9_9PELO</name>
<protein>
    <submittedName>
        <fullName evidence="2">CDT1 domain-containing protein</fullName>
    </submittedName>
</protein>
<dbReference type="Proteomes" id="UP000095282">
    <property type="component" value="Unplaced"/>
</dbReference>
<evidence type="ECO:0000313" key="2">
    <source>
        <dbReference type="WBParaSite" id="Csp11.Scaffold489.g2025.t1"/>
    </source>
</evidence>
<organism evidence="1 2">
    <name type="scientific">Caenorhabditis tropicalis</name>
    <dbReference type="NCBI Taxonomy" id="1561998"/>
    <lineage>
        <taxon>Eukaryota</taxon>
        <taxon>Metazoa</taxon>
        <taxon>Ecdysozoa</taxon>
        <taxon>Nematoda</taxon>
        <taxon>Chromadorea</taxon>
        <taxon>Rhabditida</taxon>
        <taxon>Rhabditina</taxon>
        <taxon>Rhabditomorpha</taxon>
        <taxon>Rhabditoidea</taxon>
        <taxon>Rhabditidae</taxon>
        <taxon>Peloderinae</taxon>
        <taxon>Caenorhabditis</taxon>
    </lineage>
</organism>